<evidence type="ECO:0000259" key="2">
    <source>
        <dbReference type="Pfam" id="PF01593"/>
    </source>
</evidence>
<keyword evidence="1" id="KW-0732">Signal</keyword>
<dbReference type="Proteomes" id="UP001147782">
    <property type="component" value="Unassembled WGS sequence"/>
</dbReference>
<dbReference type="InterPro" id="IPR050281">
    <property type="entry name" value="Flavin_monoamine_oxidase"/>
</dbReference>
<protein>
    <recommendedName>
        <fullName evidence="2">Amine oxidase domain-containing protein</fullName>
    </recommendedName>
</protein>
<accession>A0A9W9SGA2</accession>
<feature type="domain" description="Amine oxidase" evidence="2">
    <location>
        <begin position="175"/>
        <end position="657"/>
    </location>
</feature>
<dbReference type="InterPro" id="IPR036188">
    <property type="entry name" value="FAD/NAD-bd_sf"/>
</dbReference>
<dbReference type="Gene3D" id="1.20.1440.240">
    <property type="match status" value="1"/>
</dbReference>
<reference evidence="3" key="2">
    <citation type="journal article" date="2023" name="IMA Fungus">
        <title>Comparative genomic study of the Penicillium genus elucidates a diverse pangenome and 15 lateral gene transfer events.</title>
        <authorList>
            <person name="Petersen C."/>
            <person name="Sorensen T."/>
            <person name="Nielsen M.R."/>
            <person name="Sondergaard T.E."/>
            <person name="Sorensen J.L."/>
            <person name="Fitzpatrick D.A."/>
            <person name="Frisvad J.C."/>
            <person name="Nielsen K.L."/>
        </authorList>
    </citation>
    <scope>NUCLEOTIDE SEQUENCE</scope>
    <source>
        <strain evidence="3">IBT 29864</strain>
    </source>
</reference>
<sequence length="685" mass="76414">MHWTILATSFLNVALGASVPQSLEIFVKDVTAPNIVNVYVHYATAVNQDLVFTYGKCDSVSFDDVHHTIAEVSGSDAHGNDTRLVWVVPDDVSTGGCIFAWEQKYVIGQSAPLSLDSIIHAGLAKRDLIPMTNDSGIDAEGPWFNGVTLLKNKEVGVVDVKKAKSKSVGIIGAGISGLMSYLLLQSVGFTNLEISESTDRVGGRIRTEYFDLPESKYQYQEMGAMRIPLTATFPLGNDTLTLNFTSHEIVFQLADTLNKLNSHHESVSIDWIPFIQNSDNALSFIENKRNPDGSIPTIGDVAKNSSLGATTLHTPALDELMSKLGEVMYDPPTMKLVASNLYEAHKKFLDIGLNDRGGDDWTQTGYLHNVLGFDLNTTDLAGELTAAATPFWVSLYDNLFFSSKEWRTIDKGMSRLPNAFKPLVKDDLKYHRKVQKIEYLDCDKQVRVSWKNKFTDRHFQTATYDYALVAVPFTVTRKWELPDFSTTLSHAIADLGYQSACKVALEFKSRFWEHLERPIYGSCNTKTDVPGIGSVCYPGFNVNSTGPAVILGSYNQDDYGYRWVSTPEEENAQYVLDAFAQLHGDIVYEQYTGKFKRQCWLEDESNAGGSWAFPSVGQHKLYIPAYFNTENNMIFIGEHTSYTHSWIASGLESAVRGTVQLLLELGLVDEAKEITRTWMGRWITV</sequence>
<feature type="chain" id="PRO_5040821120" description="Amine oxidase domain-containing protein" evidence="1">
    <location>
        <begin position="17"/>
        <end position="685"/>
    </location>
</feature>
<dbReference type="PANTHER" id="PTHR10742:SF342">
    <property type="entry name" value="AMINE OXIDASE"/>
    <property type="match status" value="1"/>
</dbReference>
<name>A0A9W9SGA2_9EURO</name>
<dbReference type="GeneID" id="81437084"/>
<evidence type="ECO:0000313" key="4">
    <source>
        <dbReference type="Proteomes" id="UP001147782"/>
    </source>
</evidence>
<dbReference type="SUPFAM" id="SSF51905">
    <property type="entry name" value="FAD/NAD(P)-binding domain"/>
    <property type="match status" value="1"/>
</dbReference>
<dbReference type="OrthoDB" id="7777654at2759"/>
<dbReference type="GO" id="GO:0009063">
    <property type="term" value="P:amino acid catabolic process"/>
    <property type="evidence" value="ECO:0007669"/>
    <property type="project" value="TreeGrafter"/>
</dbReference>
<evidence type="ECO:0000256" key="1">
    <source>
        <dbReference type="SAM" id="SignalP"/>
    </source>
</evidence>
<comment type="caution">
    <text evidence="3">The sequence shown here is derived from an EMBL/GenBank/DDBJ whole genome shotgun (WGS) entry which is preliminary data.</text>
</comment>
<dbReference type="PANTHER" id="PTHR10742">
    <property type="entry name" value="FLAVIN MONOAMINE OXIDASE"/>
    <property type="match status" value="1"/>
</dbReference>
<dbReference type="Gene3D" id="3.50.50.60">
    <property type="entry name" value="FAD/NAD(P)-binding domain"/>
    <property type="match status" value="1"/>
</dbReference>
<feature type="signal peptide" evidence="1">
    <location>
        <begin position="1"/>
        <end position="16"/>
    </location>
</feature>
<dbReference type="GO" id="GO:0001716">
    <property type="term" value="F:L-amino-acid oxidase activity"/>
    <property type="evidence" value="ECO:0007669"/>
    <property type="project" value="TreeGrafter"/>
</dbReference>
<keyword evidence="4" id="KW-1185">Reference proteome</keyword>
<gene>
    <name evidence="3" type="ORF">N7496_004976</name>
</gene>
<proteinExistence type="predicted"/>
<dbReference type="AlphaFoldDB" id="A0A9W9SGA2"/>
<dbReference type="Pfam" id="PF01593">
    <property type="entry name" value="Amino_oxidase"/>
    <property type="match status" value="1"/>
</dbReference>
<dbReference type="EMBL" id="JAPZBS010000004">
    <property type="protein sequence ID" value="KAJ5377567.1"/>
    <property type="molecule type" value="Genomic_DNA"/>
</dbReference>
<dbReference type="RefSeq" id="XP_056556430.1">
    <property type="nucleotide sequence ID" value="XM_056697905.1"/>
</dbReference>
<dbReference type="Gene3D" id="3.90.660.10">
    <property type="match status" value="1"/>
</dbReference>
<organism evidence="3 4">
    <name type="scientific">Penicillium cataractarum</name>
    <dbReference type="NCBI Taxonomy" id="2100454"/>
    <lineage>
        <taxon>Eukaryota</taxon>
        <taxon>Fungi</taxon>
        <taxon>Dikarya</taxon>
        <taxon>Ascomycota</taxon>
        <taxon>Pezizomycotina</taxon>
        <taxon>Eurotiomycetes</taxon>
        <taxon>Eurotiomycetidae</taxon>
        <taxon>Eurotiales</taxon>
        <taxon>Aspergillaceae</taxon>
        <taxon>Penicillium</taxon>
    </lineage>
</organism>
<dbReference type="SUPFAM" id="SSF54373">
    <property type="entry name" value="FAD-linked reductases, C-terminal domain"/>
    <property type="match status" value="1"/>
</dbReference>
<reference evidence="3" key="1">
    <citation type="submission" date="2022-11" db="EMBL/GenBank/DDBJ databases">
        <authorList>
            <person name="Petersen C."/>
        </authorList>
    </citation>
    <scope>NUCLEOTIDE SEQUENCE</scope>
    <source>
        <strain evidence="3">IBT 29864</strain>
    </source>
</reference>
<dbReference type="InterPro" id="IPR002937">
    <property type="entry name" value="Amino_oxidase"/>
</dbReference>
<evidence type="ECO:0000313" key="3">
    <source>
        <dbReference type="EMBL" id="KAJ5377567.1"/>
    </source>
</evidence>